<feature type="transmembrane region" description="Helical" evidence="5">
    <location>
        <begin position="120"/>
        <end position="138"/>
    </location>
</feature>
<dbReference type="SUPFAM" id="SSF52091">
    <property type="entry name" value="SpoIIaa-like"/>
    <property type="match status" value="1"/>
</dbReference>
<proteinExistence type="predicted"/>
<dbReference type="InterPro" id="IPR011547">
    <property type="entry name" value="SLC26A/SulP_dom"/>
</dbReference>
<dbReference type="AlphaFoldDB" id="A0A1W2BTT1"/>
<feature type="transmembrane region" description="Helical" evidence="5">
    <location>
        <begin position="213"/>
        <end position="234"/>
    </location>
</feature>
<feature type="transmembrane region" description="Helical" evidence="5">
    <location>
        <begin position="174"/>
        <end position="193"/>
    </location>
</feature>
<evidence type="ECO:0000256" key="1">
    <source>
        <dbReference type="ARBA" id="ARBA00004141"/>
    </source>
</evidence>
<keyword evidence="3 5" id="KW-1133">Transmembrane helix</keyword>
<dbReference type="PROSITE" id="PS50801">
    <property type="entry name" value="STAS"/>
    <property type="match status" value="1"/>
</dbReference>
<dbReference type="Gene3D" id="3.30.750.24">
    <property type="entry name" value="STAS domain"/>
    <property type="match status" value="1"/>
</dbReference>
<dbReference type="STRING" id="937218.SAMN06297251_107138"/>
<feature type="transmembrane region" description="Helical" evidence="5">
    <location>
        <begin position="351"/>
        <end position="381"/>
    </location>
</feature>
<evidence type="ECO:0000256" key="4">
    <source>
        <dbReference type="ARBA" id="ARBA00023136"/>
    </source>
</evidence>
<keyword evidence="2 5" id="KW-0812">Transmembrane</keyword>
<comment type="subcellular location">
    <subcellularLocation>
        <location evidence="1">Membrane</location>
        <topology evidence="1">Multi-pass membrane protein</topology>
    </subcellularLocation>
</comment>
<reference evidence="7 8" key="1">
    <citation type="submission" date="2017-04" db="EMBL/GenBank/DDBJ databases">
        <authorList>
            <person name="Afonso C.L."/>
            <person name="Miller P.J."/>
            <person name="Scott M.A."/>
            <person name="Spackman E."/>
            <person name="Goraichik I."/>
            <person name="Dimitrov K.M."/>
            <person name="Suarez D.L."/>
            <person name="Swayne D.E."/>
        </authorList>
    </citation>
    <scope>NUCLEOTIDE SEQUENCE [LARGE SCALE GENOMIC DNA]</scope>
    <source>
        <strain evidence="7 8">CGMCC 1.10972</strain>
    </source>
</reference>
<dbReference type="RefSeq" id="WP_084409952.1">
    <property type="nucleotide sequence ID" value="NZ_FWXR01000007.1"/>
</dbReference>
<organism evidence="7 8">
    <name type="scientific">Fulvimarina manganoxydans</name>
    <dbReference type="NCBI Taxonomy" id="937218"/>
    <lineage>
        <taxon>Bacteria</taxon>
        <taxon>Pseudomonadati</taxon>
        <taxon>Pseudomonadota</taxon>
        <taxon>Alphaproteobacteria</taxon>
        <taxon>Hyphomicrobiales</taxon>
        <taxon>Aurantimonadaceae</taxon>
        <taxon>Fulvimarina</taxon>
    </lineage>
</organism>
<keyword evidence="4 5" id="KW-0472">Membrane</keyword>
<keyword evidence="8" id="KW-1185">Reference proteome</keyword>
<evidence type="ECO:0000256" key="3">
    <source>
        <dbReference type="ARBA" id="ARBA00022989"/>
    </source>
</evidence>
<dbReference type="GO" id="GO:0016020">
    <property type="term" value="C:membrane"/>
    <property type="evidence" value="ECO:0007669"/>
    <property type="project" value="UniProtKB-SubCell"/>
</dbReference>
<evidence type="ECO:0000256" key="2">
    <source>
        <dbReference type="ARBA" id="ARBA00022692"/>
    </source>
</evidence>
<dbReference type="PANTHER" id="PTHR43310:SF1">
    <property type="entry name" value="SULFATE TRANSPORTER YBAR-RELATED"/>
    <property type="match status" value="1"/>
</dbReference>
<dbReference type="PANTHER" id="PTHR43310">
    <property type="entry name" value="SULFATE TRANSPORTER YBAR-RELATED"/>
    <property type="match status" value="1"/>
</dbReference>
<name>A0A1W2BTT1_9HYPH</name>
<evidence type="ECO:0000313" key="8">
    <source>
        <dbReference type="Proteomes" id="UP000192656"/>
    </source>
</evidence>
<feature type="transmembrane region" description="Helical" evidence="5">
    <location>
        <begin position="20"/>
        <end position="40"/>
    </location>
</feature>
<dbReference type="InterPro" id="IPR052706">
    <property type="entry name" value="Membrane-Transporter-like"/>
</dbReference>
<feature type="domain" description="STAS" evidence="6">
    <location>
        <begin position="404"/>
        <end position="494"/>
    </location>
</feature>
<dbReference type="EMBL" id="FWXR01000007">
    <property type="protein sequence ID" value="SMC76291.1"/>
    <property type="molecule type" value="Genomic_DNA"/>
</dbReference>
<evidence type="ECO:0000256" key="5">
    <source>
        <dbReference type="SAM" id="Phobius"/>
    </source>
</evidence>
<feature type="transmembrane region" description="Helical" evidence="5">
    <location>
        <begin position="144"/>
        <end position="162"/>
    </location>
</feature>
<sequence length="494" mass="52570">MFSTRNLRAEWLGNVRADLLSGLVVALALIPEAIAFSIIAGVDPKVGLYASFSIACLTAIFGGRPGMISAATAATAVLMITLVADHGLQYLFAATVLAGLIQLLCGFLKLGDAMRFVSRSVMTGFVNALAILIFMAQIPELTGVPSMTYVMVALGLAIIYLLPRLTTAIPSPLVTIVVLTALSLTFGMDLRTVGDMGELPDSLPFFLIPDVPLTLETLTIILPYSLGIAVVGLLESLMTAQVVDDLTDTGSDKNRECVGQGIANTVTGFFGGMAGCAMIGQSVINVKSGGRTRLSCFFAGVALLFLIVVLGDFVAIIPMAALVAIMIMVSIGTFSWESIVNLRTHPRRSSIVMLATVVTVVWTHNLAIGVIAGVLLSGIFFASKVAQLFTVESELSPDRRHRTYRVLGQVFFASSGDFGEAFDFREDVDKVTIDVSRSHIWDLSGVGALDRAVLKFRREGTDVDVVGLNEASSTLVDRLGVADKPDALERMSAH</sequence>
<evidence type="ECO:0000313" key="7">
    <source>
        <dbReference type="EMBL" id="SMC76291.1"/>
    </source>
</evidence>
<feature type="transmembrane region" description="Helical" evidence="5">
    <location>
        <begin position="67"/>
        <end position="84"/>
    </location>
</feature>
<dbReference type="Proteomes" id="UP000192656">
    <property type="component" value="Unassembled WGS sequence"/>
</dbReference>
<dbReference type="CDD" id="cd07042">
    <property type="entry name" value="STAS_SulP_like_sulfate_transporter"/>
    <property type="match status" value="1"/>
</dbReference>
<dbReference type="Pfam" id="PF01740">
    <property type="entry name" value="STAS"/>
    <property type="match status" value="1"/>
</dbReference>
<gene>
    <name evidence="7" type="ORF">SAMN06297251_107138</name>
</gene>
<dbReference type="InterPro" id="IPR036513">
    <property type="entry name" value="STAS_dom_sf"/>
</dbReference>
<feature type="transmembrane region" description="Helical" evidence="5">
    <location>
        <begin position="90"/>
        <end position="108"/>
    </location>
</feature>
<evidence type="ECO:0000259" key="6">
    <source>
        <dbReference type="PROSITE" id="PS50801"/>
    </source>
</evidence>
<dbReference type="InterPro" id="IPR002645">
    <property type="entry name" value="STAS_dom"/>
</dbReference>
<feature type="transmembrane region" description="Helical" evidence="5">
    <location>
        <begin position="46"/>
        <end position="62"/>
    </location>
</feature>
<protein>
    <submittedName>
        <fullName evidence="7">Sulfate permease, SulP family</fullName>
    </submittedName>
</protein>
<accession>A0A1W2BTT1</accession>
<feature type="transmembrane region" description="Helical" evidence="5">
    <location>
        <begin position="316"/>
        <end position="339"/>
    </location>
</feature>
<dbReference type="Pfam" id="PF00916">
    <property type="entry name" value="Sulfate_transp"/>
    <property type="match status" value="2"/>
</dbReference>
<dbReference type="OrthoDB" id="9771198at2"/>
<feature type="transmembrane region" description="Helical" evidence="5">
    <location>
        <begin position="294"/>
        <end position="310"/>
    </location>
</feature>